<feature type="transmembrane region" description="Helical" evidence="3">
    <location>
        <begin position="228"/>
        <end position="248"/>
    </location>
</feature>
<keyword evidence="3" id="KW-0812">Transmembrane</keyword>
<feature type="non-terminal residue" evidence="4">
    <location>
        <position position="1"/>
    </location>
</feature>
<reference evidence="4 5" key="1">
    <citation type="submission" date="2019-08" db="EMBL/GenBank/DDBJ databases">
        <title>100 year-old enigma solved: identification of Planctomyces bekefii, the type genus and species of the phylum Planctomycetes.</title>
        <authorList>
            <person name="Svetlana D.N."/>
            <person name="Overmann J."/>
        </authorList>
    </citation>
    <scope>NUCLEOTIDE SEQUENCE [LARGE SCALE GENOMIC DNA]</scope>
    <source>
        <strain evidence="4">Phe10_nw2017</strain>
    </source>
</reference>
<dbReference type="GO" id="GO:0035269">
    <property type="term" value="P:protein O-linked glycosylation via mannose"/>
    <property type="evidence" value="ECO:0007669"/>
    <property type="project" value="TreeGrafter"/>
</dbReference>
<dbReference type="GO" id="GO:0000030">
    <property type="term" value="F:mannosyltransferase activity"/>
    <property type="evidence" value="ECO:0007669"/>
    <property type="project" value="TreeGrafter"/>
</dbReference>
<feature type="non-terminal residue" evidence="4">
    <location>
        <position position="384"/>
    </location>
</feature>
<proteinExistence type="predicted"/>
<dbReference type="PANTHER" id="PTHR44227">
    <property type="match status" value="1"/>
</dbReference>
<dbReference type="AlphaFoldDB" id="A0A5C6LZU8"/>
<comment type="caution">
    <text evidence="4">The sequence shown here is derived from an EMBL/GenBank/DDBJ whole genome shotgun (WGS) entry which is preliminary data.</text>
</comment>
<evidence type="ECO:0000256" key="3">
    <source>
        <dbReference type="SAM" id="Phobius"/>
    </source>
</evidence>
<evidence type="ECO:0000256" key="2">
    <source>
        <dbReference type="ARBA" id="ARBA00022803"/>
    </source>
</evidence>
<reference evidence="4 5" key="2">
    <citation type="submission" date="2019-08" db="EMBL/GenBank/DDBJ databases">
        <authorList>
            <person name="Henke P."/>
        </authorList>
    </citation>
    <scope>NUCLEOTIDE SEQUENCE [LARGE SCALE GENOMIC DNA]</scope>
    <source>
        <strain evidence="4">Phe10_nw2017</strain>
    </source>
</reference>
<keyword evidence="3" id="KW-0472">Membrane</keyword>
<feature type="transmembrane region" description="Helical" evidence="3">
    <location>
        <begin position="80"/>
        <end position="99"/>
    </location>
</feature>
<evidence type="ECO:0000313" key="5">
    <source>
        <dbReference type="Proteomes" id="UP000321083"/>
    </source>
</evidence>
<feature type="transmembrane region" description="Helical" evidence="3">
    <location>
        <begin position="139"/>
        <end position="156"/>
    </location>
</feature>
<organism evidence="4 5">
    <name type="scientific">Planctomyces bekefii</name>
    <dbReference type="NCBI Taxonomy" id="1653850"/>
    <lineage>
        <taxon>Bacteria</taxon>
        <taxon>Pseudomonadati</taxon>
        <taxon>Planctomycetota</taxon>
        <taxon>Planctomycetia</taxon>
        <taxon>Planctomycetales</taxon>
        <taxon>Planctomycetaceae</taxon>
        <taxon>Planctomyces</taxon>
    </lineage>
</organism>
<evidence type="ECO:0000313" key="4">
    <source>
        <dbReference type="EMBL" id="TWW08050.1"/>
    </source>
</evidence>
<keyword evidence="5" id="KW-1185">Reference proteome</keyword>
<sequence length="384" mass="42133">FPLLFFALLILLVYSYGDIMTAPFVFDDGPNIVTNPNLRSPSQIWDLFLAGPARFFGYLSFAVNLWIHGPSTPGFHLVNTLIHLLAACVVYGLTCWVVSQVETNKTRVQAAGVWASLIFAVHPIQTQAVTYIVQRFTSLSSLFYLTALLCYGLSLEKKNSRAFRILAILAYASAGLAVMTKQIAITLPLAMILLHMTLGSRSNSLTLETPDPHSKSPSLLSPRTWRTIGPFFLIAAIGPLIAVVAGDYRATTVGAAAAGLASTAARGPTWPVYILTQIPVTCRYLQLVFWPVQQNLDHDIPWVQSLDDVMAQAGSLALLLALLAVGFWARRKRPLLAFGILFFFLALSVEALVPLPDVSFEHRIYLPLWGILLAAIDLWHGALD</sequence>
<feature type="transmembrane region" description="Helical" evidence="3">
    <location>
        <begin position="364"/>
        <end position="383"/>
    </location>
</feature>
<keyword evidence="1" id="KW-0677">Repeat</keyword>
<dbReference type="EMBL" id="SRHE01000871">
    <property type="protein sequence ID" value="TWW08050.1"/>
    <property type="molecule type" value="Genomic_DNA"/>
</dbReference>
<feature type="transmembrane region" description="Helical" evidence="3">
    <location>
        <begin position="111"/>
        <end position="133"/>
    </location>
</feature>
<keyword evidence="2" id="KW-0802">TPR repeat</keyword>
<evidence type="ECO:0008006" key="6">
    <source>
        <dbReference type="Google" id="ProtNLM"/>
    </source>
</evidence>
<dbReference type="InterPro" id="IPR052346">
    <property type="entry name" value="O-mannosyl-transferase_TMTC"/>
</dbReference>
<feature type="transmembrane region" description="Helical" evidence="3">
    <location>
        <begin position="335"/>
        <end position="352"/>
    </location>
</feature>
<name>A0A5C6LZU8_9PLAN</name>
<dbReference type="PANTHER" id="PTHR44227:SF3">
    <property type="entry name" value="PROTEIN O-MANNOSYL-TRANSFERASE TMTC4"/>
    <property type="match status" value="1"/>
</dbReference>
<feature type="transmembrane region" description="Helical" evidence="3">
    <location>
        <begin position="309"/>
        <end position="328"/>
    </location>
</feature>
<evidence type="ECO:0000256" key="1">
    <source>
        <dbReference type="ARBA" id="ARBA00022737"/>
    </source>
</evidence>
<keyword evidence="3" id="KW-1133">Transmembrane helix</keyword>
<accession>A0A5C6LZU8</accession>
<gene>
    <name evidence="4" type="ORF">E3A20_28210</name>
</gene>
<dbReference type="Proteomes" id="UP000321083">
    <property type="component" value="Unassembled WGS sequence"/>
</dbReference>
<feature type="transmembrane region" description="Helical" evidence="3">
    <location>
        <begin position="168"/>
        <end position="194"/>
    </location>
</feature>
<dbReference type="GO" id="GO:0030968">
    <property type="term" value="P:endoplasmic reticulum unfolded protein response"/>
    <property type="evidence" value="ECO:0007669"/>
    <property type="project" value="TreeGrafter"/>
</dbReference>
<protein>
    <recommendedName>
        <fullName evidence="6">Glycosyltransferase RgtA/B/C/D-like domain-containing protein</fullName>
    </recommendedName>
</protein>